<dbReference type="SUPFAM" id="SSF51445">
    <property type="entry name" value="(Trans)glycosidases"/>
    <property type="match status" value="1"/>
</dbReference>
<organism evidence="5 6">
    <name type="scientific">Hasllibacter halocynthiae</name>
    <dbReference type="NCBI Taxonomy" id="595589"/>
    <lineage>
        <taxon>Bacteria</taxon>
        <taxon>Pseudomonadati</taxon>
        <taxon>Pseudomonadota</taxon>
        <taxon>Alphaproteobacteria</taxon>
        <taxon>Rhodobacterales</taxon>
        <taxon>Roseobacteraceae</taxon>
        <taxon>Hasllibacter</taxon>
    </lineage>
</organism>
<evidence type="ECO:0000256" key="1">
    <source>
        <dbReference type="SAM" id="MobiDB-lite"/>
    </source>
</evidence>
<feature type="region of interest" description="Disordered" evidence="1">
    <location>
        <begin position="665"/>
        <end position="684"/>
    </location>
</feature>
<dbReference type="InterPro" id="IPR017853">
    <property type="entry name" value="GH"/>
</dbReference>
<dbReference type="InterPro" id="IPR025195">
    <property type="entry name" value="GTA_TIM_dom"/>
</dbReference>
<dbReference type="CDD" id="cd19607">
    <property type="entry name" value="GTA_TIM-barrel-like"/>
    <property type="match status" value="1"/>
</dbReference>
<reference evidence="5 6" key="1">
    <citation type="submission" date="2018-03" db="EMBL/GenBank/DDBJ databases">
        <title>Genomic Encyclopedia of Archaeal and Bacterial Type Strains, Phase II (KMG-II): from individual species to whole genera.</title>
        <authorList>
            <person name="Goeker M."/>
        </authorList>
    </citation>
    <scope>NUCLEOTIDE SEQUENCE [LARGE SCALE GENOMIC DNA]</scope>
    <source>
        <strain evidence="5 6">DSM 29318</strain>
    </source>
</reference>
<dbReference type="Pfam" id="PF23666">
    <property type="entry name" value="Rcc01698_C"/>
    <property type="match status" value="1"/>
</dbReference>
<dbReference type="OrthoDB" id="8445115at2"/>
<feature type="domain" description="Rcc01698-like C-terminal" evidence="4">
    <location>
        <begin position="1044"/>
        <end position="1144"/>
    </location>
</feature>
<gene>
    <name evidence="5" type="ORF">BCF33_0976</name>
</gene>
<sequence length="1295" mass="138226">MATILLSAAGFAAGSSLGGTVLGLSTAVVGRAVGAAAGRLIDESLMGAGSEPVETGRVERLRLTGAGEGDPLGRVWGRMRVPGHVIWASEFRETRTTARRGGKGRPKEQEVTEHSYSVSLAIALCEGVAGRVGRVWADGGEIAPGDLDMRFYGGSGDQRPDPLLAAALGDRAPAFRGTAYVVIEDLDIGRWGNRVPQLSFEVMRPAEGDPEGVPEVAEAVRGVCLVPGTGEYALATTPVTKEGPNGRASANVHSASLRTDFATSLEALEGELPNCGSVNLVVSWFGSDLRAGRCEVRPKVEDRREEGREMPWRAGGIRRAEAREVARDMEGRPVYGGTPADGSVIEAIRAVRAAGKEAMFYPFLLMEPGPGNGLTDPWTGEAGQPAYPWRGRITTERAPGVEGTTDRTAAAEAEVAAFFGRCEASDFRVRDGEVRYSGPAEWGWRRMILHYAHLCAAAGGVDAFCVGSEMRSLTQVRGAGDTFPAVEHLRRLAGEVKAILGPGCAVSYAADWSEYFGYHPGDTGNVHFHLDPFWADPNVDFVGIDNYLPLSDWRDGEAHADAAHGVCHDLGYLMGNVEGGLYGKWYYPTREAEAAQRRVPITDGAWGEDWVFRPKAIREWWGSGHHERIGGVRSETATAWVNGMKPVRFTEYGCAAVDKGTNAPNLFDDGRSSESGLPPHSDGRRDEAIQAQYVRALNAWWAANNPVSPVYGGPMLDLARCHLWCWDARPFPAFPARGDIWSDRESYGRGHWLNGRASSRSLAGVVREICEGAGLRAIGTGRLHGLVRGYSAPGGGTARQALQPLMLAHGFDAVERGGLLEFLPRGGRAPALVEEERLVAREGGDLELVRAPEAEVPGRVRLVHVDGEGDYGTLVAQATWPGAPEGAVAGEEVRLALTPPEGRAVAERWLTEVRVARERLSLSLPPSRGGLAPGDVFEIGGRSGRWRIDRAELGAARAIEAVRIEPAAYEPSDAADEYVPARPVVPPLPLEHLFLDLPLLTGEEAPHAPHVAAGAGVWPGGAAVFAADGGDAGYGPAQVLDRPAVMGRLLDPLPRARGGLWDRGAPVRVALIRGELESVGTLRALAGANAAAIGDGSAEGWEVIQFAEATPTAPGEWALSMRLRGQAGTDGIVPGAWPAGSWFVLLDGAPEPLALRRAQRGVERHYRIGPAGRPYDDPSFVHDVRTFRGAGLRPYAPAHLRAGGGADTVLSWVRRTRVDGDGWDGEVPLGEASERWLLRVRQGGAIRREETLEEARFLYTAAMKAADGVDGPFAVEVAQVSDVWGPGPFAKVGAA</sequence>
<dbReference type="Gene3D" id="3.20.20.80">
    <property type="entry name" value="Glycosidases"/>
    <property type="match status" value="1"/>
</dbReference>
<dbReference type="EMBL" id="PVTT01000001">
    <property type="protein sequence ID" value="PRY95358.1"/>
    <property type="molecule type" value="Genomic_DNA"/>
</dbReference>
<protein>
    <submittedName>
        <fullName evidence="5">Putative tail protein</fullName>
    </submittedName>
</protein>
<evidence type="ECO:0000313" key="6">
    <source>
        <dbReference type="Proteomes" id="UP000238801"/>
    </source>
</evidence>
<dbReference type="InterPro" id="IPR032876">
    <property type="entry name" value="J_dom"/>
</dbReference>
<evidence type="ECO:0000259" key="4">
    <source>
        <dbReference type="Pfam" id="PF23666"/>
    </source>
</evidence>
<evidence type="ECO:0000259" key="3">
    <source>
        <dbReference type="Pfam" id="PF13550"/>
    </source>
</evidence>
<feature type="domain" description="Tip attachment protein J" evidence="3">
    <location>
        <begin position="796"/>
        <end position="952"/>
    </location>
</feature>
<proteinExistence type="predicted"/>
<dbReference type="Pfam" id="PF13550">
    <property type="entry name" value="Phage-tail_3"/>
    <property type="match status" value="1"/>
</dbReference>
<evidence type="ECO:0000259" key="2">
    <source>
        <dbReference type="Pfam" id="PF13547"/>
    </source>
</evidence>
<dbReference type="InterPro" id="IPR056490">
    <property type="entry name" value="Rcc01698_C"/>
</dbReference>
<dbReference type="RefSeq" id="WP_106159743.1">
    <property type="nucleotide sequence ID" value="NZ_PVTT01000001.1"/>
</dbReference>
<dbReference type="Proteomes" id="UP000238801">
    <property type="component" value="Unassembled WGS sequence"/>
</dbReference>
<keyword evidence="6" id="KW-1185">Reference proteome</keyword>
<evidence type="ECO:0000313" key="5">
    <source>
        <dbReference type="EMBL" id="PRY95358.1"/>
    </source>
</evidence>
<name>A0A2T0X8T3_9RHOB</name>
<dbReference type="Pfam" id="PF13547">
    <property type="entry name" value="GTA_TIM"/>
    <property type="match status" value="1"/>
</dbReference>
<feature type="domain" description="GTA TIM-barrel-like" evidence="2">
    <location>
        <begin position="442"/>
        <end position="735"/>
    </location>
</feature>
<comment type="caution">
    <text evidence="5">The sequence shown here is derived from an EMBL/GenBank/DDBJ whole genome shotgun (WGS) entry which is preliminary data.</text>
</comment>
<accession>A0A2T0X8T3</accession>